<dbReference type="InterPro" id="IPR001810">
    <property type="entry name" value="F-box_dom"/>
</dbReference>
<evidence type="ECO:0000313" key="3">
    <source>
        <dbReference type="Proteomes" id="UP000383932"/>
    </source>
</evidence>
<dbReference type="SUPFAM" id="SSF81383">
    <property type="entry name" value="F-box domain"/>
    <property type="match status" value="1"/>
</dbReference>
<evidence type="ECO:0000259" key="1">
    <source>
        <dbReference type="Pfam" id="PF12937"/>
    </source>
</evidence>
<organism evidence="2 3">
    <name type="scientific">Ceratobasidium theobromae</name>
    <dbReference type="NCBI Taxonomy" id="1582974"/>
    <lineage>
        <taxon>Eukaryota</taxon>
        <taxon>Fungi</taxon>
        <taxon>Dikarya</taxon>
        <taxon>Basidiomycota</taxon>
        <taxon>Agaricomycotina</taxon>
        <taxon>Agaricomycetes</taxon>
        <taxon>Cantharellales</taxon>
        <taxon>Ceratobasidiaceae</taxon>
        <taxon>Ceratobasidium</taxon>
    </lineage>
</organism>
<feature type="domain" description="F-box" evidence="1">
    <location>
        <begin position="90"/>
        <end position="155"/>
    </location>
</feature>
<dbReference type="Gene3D" id="1.20.1280.50">
    <property type="match status" value="1"/>
</dbReference>
<dbReference type="InterPro" id="IPR036047">
    <property type="entry name" value="F-box-like_dom_sf"/>
</dbReference>
<keyword evidence="3" id="KW-1185">Reference proteome</keyword>
<name>A0A5N5QHA3_9AGAM</name>
<gene>
    <name evidence="2" type="ORF">CTheo_5639</name>
</gene>
<dbReference type="AlphaFoldDB" id="A0A5N5QHA3"/>
<dbReference type="Proteomes" id="UP000383932">
    <property type="component" value="Unassembled WGS sequence"/>
</dbReference>
<evidence type="ECO:0000313" key="2">
    <source>
        <dbReference type="EMBL" id="KAB5590913.1"/>
    </source>
</evidence>
<reference evidence="2 3" key="1">
    <citation type="journal article" date="2019" name="Fungal Biol. Biotechnol.">
        <title>Draft genome sequence of fastidious pathogen Ceratobasidium theobromae, which causes vascular-streak dieback in Theobroma cacao.</title>
        <authorList>
            <person name="Ali S.S."/>
            <person name="Asman A."/>
            <person name="Shao J."/>
            <person name="Firmansyah A.P."/>
            <person name="Susilo A.W."/>
            <person name="Rosmana A."/>
            <person name="McMahon P."/>
            <person name="Junaid M."/>
            <person name="Guest D."/>
            <person name="Kheng T.Y."/>
            <person name="Meinhardt L.W."/>
            <person name="Bailey B.A."/>
        </authorList>
    </citation>
    <scope>NUCLEOTIDE SEQUENCE [LARGE SCALE GENOMIC DNA]</scope>
    <source>
        <strain evidence="2 3">CT2</strain>
    </source>
</reference>
<accession>A0A5N5QHA3</accession>
<protein>
    <submittedName>
        <fullName evidence="2">F-box-like domain containing protein</fullName>
    </submittedName>
</protein>
<dbReference type="OrthoDB" id="3229088at2759"/>
<dbReference type="EMBL" id="SSOP01000136">
    <property type="protein sequence ID" value="KAB5590913.1"/>
    <property type="molecule type" value="Genomic_DNA"/>
</dbReference>
<comment type="caution">
    <text evidence="2">The sequence shown here is derived from an EMBL/GenBank/DDBJ whole genome shotgun (WGS) entry which is preliminary data.</text>
</comment>
<sequence length="555" mass="64134">MLEELDTTRSLLDDALNKYIGICSTHKINLQAVVQSSVRVQDLLKQAKHQLQLIDSYYQEELDRAKAPLQLRQVLNSSPTVSLTVPVALINNLPPEIMLRIFNFVVSTKSAVINEKKSRWTILNLPKHLDRLSRVCSRWRQIALASPTLWSRIDLAHHHRLGRRLVARAKEYVTRARHLPLDILIVAPYFDLLCKPADIGDLSFLPPATPIRSLEMFTYRGLYDSYFVSLGYCFKNCAPGQLEQLTIWGVNTGGLHNLVFLESTERPQQHDSKQLDISESHLEAVFARISVLRLRCVYIRWSSKAYHNLAELRLGSDSIYSNPTISESQIVEIMKSSRRLRIFHFSLPITESLPMSSPVLPVHLDDLEDLNLRTMKGEELEKFIRWIEPGAKPLQLSVRSCESASEQLDHFLTHSNVTRLRLVSPHQYSLIHFLSLVPQLRVLVISGYYSLSGGPIIAMPEYTPYTNLHLEALYIMNGSFKRTELQELIERNWFQRLVFWDIELDWEEPYNEKPNIFRFLEELPGCPPFTYLTREDPNPTSDWENFSGLCDYHCH</sequence>
<dbReference type="Pfam" id="PF12937">
    <property type="entry name" value="F-box-like"/>
    <property type="match status" value="1"/>
</dbReference>
<proteinExistence type="predicted"/>
<dbReference type="SUPFAM" id="SSF52047">
    <property type="entry name" value="RNI-like"/>
    <property type="match status" value="1"/>
</dbReference>